<evidence type="ECO:0000256" key="1">
    <source>
        <dbReference type="SAM" id="MobiDB-lite"/>
    </source>
</evidence>
<dbReference type="AlphaFoldDB" id="A0AAW0N244"/>
<protein>
    <recommendedName>
        <fullName evidence="6">Integrase catalytic domain-containing protein</fullName>
    </recommendedName>
</protein>
<evidence type="ECO:0000313" key="5">
    <source>
        <dbReference type="Proteomes" id="UP001460270"/>
    </source>
</evidence>
<accession>A0AAW0N244</accession>
<dbReference type="PANTHER" id="PTHR47331">
    <property type="entry name" value="PHD-TYPE DOMAIN-CONTAINING PROTEIN"/>
    <property type="match status" value="1"/>
</dbReference>
<reference evidence="5" key="1">
    <citation type="submission" date="2024-04" db="EMBL/GenBank/DDBJ databases">
        <title>Salinicola lusitanus LLJ914,a marine bacterium isolated from the Okinawa Trough.</title>
        <authorList>
            <person name="Li J."/>
        </authorList>
    </citation>
    <scope>NUCLEOTIDE SEQUENCE [LARGE SCALE GENOMIC DNA]</scope>
</reference>
<feature type="region of interest" description="Disordered" evidence="1">
    <location>
        <begin position="115"/>
        <end position="142"/>
    </location>
</feature>
<organism evidence="4 5">
    <name type="scientific">Mugilogobius chulae</name>
    <name type="common">yellowstripe goby</name>
    <dbReference type="NCBI Taxonomy" id="88201"/>
    <lineage>
        <taxon>Eukaryota</taxon>
        <taxon>Metazoa</taxon>
        <taxon>Chordata</taxon>
        <taxon>Craniata</taxon>
        <taxon>Vertebrata</taxon>
        <taxon>Euteleostomi</taxon>
        <taxon>Actinopterygii</taxon>
        <taxon>Neopterygii</taxon>
        <taxon>Teleostei</taxon>
        <taxon>Neoteleostei</taxon>
        <taxon>Acanthomorphata</taxon>
        <taxon>Gobiaria</taxon>
        <taxon>Gobiiformes</taxon>
        <taxon>Gobioidei</taxon>
        <taxon>Gobiidae</taxon>
        <taxon>Gobionellinae</taxon>
        <taxon>Mugilogobius</taxon>
    </lineage>
</organism>
<evidence type="ECO:0008006" key="6">
    <source>
        <dbReference type="Google" id="ProtNLM"/>
    </source>
</evidence>
<dbReference type="EMBL" id="JBBPFD010000021">
    <property type="protein sequence ID" value="KAK7883254.1"/>
    <property type="molecule type" value="Genomic_DNA"/>
</dbReference>
<feature type="domain" description="DUF5641" evidence="3">
    <location>
        <begin position="510"/>
        <end position="588"/>
    </location>
</feature>
<dbReference type="InterPro" id="IPR036397">
    <property type="entry name" value="RNaseH_sf"/>
</dbReference>
<dbReference type="Pfam" id="PF18701">
    <property type="entry name" value="DUF5641"/>
    <property type="match status" value="1"/>
</dbReference>
<dbReference type="InterPro" id="IPR040676">
    <property type="entry name" value="DUF5641"/>
</dbReference>
<evidence type="ECO:0000313" key="4">
    <source>
        <dbReference type="EMBL" id="KAK7883254.1"/>
    </source>
</evidence>
<proteinExistence type="predicted"/>
<dbReference type="Pfam" id="PF17921">
    <property type="entry name" value="Integrase_H2C2"/>
    <property type="match status" value="1"/>
</dbReference>
<dbReference type="InterPro" id="IPR012337">
    <property type="entry name" value="RNaseH-like_sf"/>
</dbReference>
<dbReference type="InterPro" id="IPR041588">
    <property type="entry name" value="Integrase_H2C2"/>
</dbReference>
<feature type="compositionally biased region" description="Polar residues" evidence="1">
    <location>
        <begin position="115"/>
        <end position="125"/>
    </location>
</feature>
<keyword evidence="5" id="KW-1185">Reference proteome</keyword>
<feature type="domain" description="Integrase zinc-binding" evidence="2">
    <location>
        <begin position="280"/>
        <end position="325"/>
    </location>
</feature>
<sequence length="600" mass="66926">MGVTFSDGSEASYGAVLYLRWQTQEGVVVRIGEIQMAGPVEDWRWVDSSLNISDIVTRGATPEELDEKSEWQEGPEFLKRPEAEWPVKMASEIVTKVADNVKRLQRKAFSAVTTRGQSRKVSSPCSDDGTDVEVHTQPPPKSPAQAAEKLIERSWSVALVNLVNPKRFCSLSKLCGTVAWVRRAVGFWLSVKNRALNSPQWEAKSSKLSAKERSVAFQDLALAAQDGINFKTTALNRLVVTKDETTGLLLCGGRVQSWSEDGIAVPLIPFQSWLGMLMAREAHETNHEGVAATLMRTRKRAWIIEGRRIIKKVINECIICKKQRARLCQQVMSNLPLERTSRANPFEYTTLDLFGPLRFTALRGHPRKLWSDKGTNFVGAKSALKDLNKHLACVQKVSIEDVAAKNGTEWQWDFHPADSPHRNGAAEAAVKLIKRALNSLGGTTCCYTWGEFQTLLYAAANLTNERPIDAKAQVQEETVEYLTPNSLILGRTGHGGDMHGIDVDTHPWRRLRAVQAGVDKFWSKWSELAGPNLFIRHKWHRTERSVKVGDLVWIADQNALRGQFRLGRIVVTYPDKSGVVRDADVKTCIGLPAPQFPGSS</sequence>
<comment type="caution">
    <text evidence="4">The sequence shown here is derived from an EMBL/GenBank/DDBJ whole genome shotgun (WGS) entry which is preliminary data.</text>
</comment>
<evidence type="ECO:0000259" key="2">
    <source>
        <dbReference type="Pfam" id="PF17921"/>
    </source>
</evidence>
<dbReference type="Gene3D" id="3.30.420.10">
    <property type="entry name" value="Ribonuclease H-like superfamily/Ribonuclease H"/>
    <property type="match status" value="1"/>
</dbReference>
<dbReference type="Proteomes" id="UP001460270">
    <property type="component" value="Unassembled WGS sequence"/>
</dbReference>
<evidence type="ECO:0000259" key="3">
    <source>
        <dbReference type="Pfam" id="PF18701"/>
    </source>
</evidence>
<name>A0AAW0N244_9GOBI</name>
<dbReference type="SUPFAM" id="SSF53098">
    <property type="entry name" value="Ribonuclease H-like"/>
    <property type="match status" value="1"/>
</dbReference>
<gene>
    <name evidence="4" type="ORF">WMY93_029428</name>
</gene>
<dbReference type="GO" id="GO:0003676">
    <property type="term" value="F:nucleic acid binding"/>
    <property type="evidence" value="ECO:0007669"/>
    <property type="project" value="InterPro"/>
</dbReference>